<accession>A0ABQ0KXM7</accession>
<evidence type="ECO:0000313" key="9">
    <source>
        <dbReference type="Proteomes" id="UP000069773"/>
    </source>
</evidence>
<dbReference type="Pfam" id="PF00872">
    <property type="entry name" value="Transposase_mut"/>
    <property type="match status" value="1"/>
</dbReference>
<dbReference type="NCBIfam" id="NF033543">
    <property type="entry name" value="transpos_IS256"/>
    <property type="match status" value="1"/>
</dbReference>
<organism evidence="8 9">
    <name type="scientific">Mycolicibacterium novocastrense</name>
    <name type="common">Mycobacterium novocastrense</name>
    <dbReference type="NCBI Taxonomy" id="59813"/>
    <lineage>
        <taxon>Bacteria</taxon>
        <taxon>Bacillati</taxon>
        <taxon>Actinomycetota</taxon>
        <taxon>Actinomycetes</taxon>
        <taxon>Mycobacteriales</taxon>
        <taxon>Mycobacteriaceae</taxon>
        <taxon>Mycolicibacterium</taxon>
    </lineage>
</organism>
<keyword evidence="6" id="KW-0814">Transposable element</keyword>
<evidence type="ECO:0000256" key="5">
    <source>
        <dbReference type="ARBA" id="ARBA00023172"/>
    </source>
</evidence>
<dbReference type="EMBL" id="BCTA01000119">
    <property type="protein sequence ID" value="GAT13028.1"/>
    <property type="molecule type" value="Genomic_DNA"/>
</dbReference>
<dbReference type="PANTHER" id="PTHR33217:SF7">
    <property type="entry name" value="TRANSPOSASE FOR INSERTION SEQUENCE ELEMENT IS1081"/>
    <property type="match status" value="1"/>
</dbReference>
<evidence type="ECO:0000313" key="8">
    <source>
        <dbReference type="EMBL" id="GAT13028.1"/>
    </source>
</evidence>
<dbReference type="PANTHER" id="PTHR33217">
    <property type="entry name" value="TRANSPOSASE FOR INSERTION SEQUENCE ELEMENT IS1081"/>
    <property type="match status" value="1"/>
</dbReference>
<keyword evidence="9" id="KW-1185">Reference proteome</keyword>
<keyword evidence="3 6" id="KW-0815">Transposition</keyword>
<comment type="function">
    <text evidence="1 6">Required for the transposition of the insertion element.</text>
</comment>
<comment type="similarity">
    <text evidence="2 6">Belongs to the transposase mutator family.</text>
</comment>
<evidence type="ECO:0000256" key="4">
    <source>
        <dbReference type="ARBA" id="ARBA00023125"/>
    </source>
</evidence>
<protein>
    <recommendedName>
        <fullName evidence="6">Mutator family transposase</fullName>
    </recommendedName>
</protein>
<dbReference type="InterPro" id="IPR001207">
    <property type="entry name" value="Transposase_mutator"/>
</dbReference>
<feature type="region of interest" description="Disordered" evidence="7">
    <location>
        <begin position="49"/>
        <end position="69"/>
    </location>
</feature>
<keyword evidence="5 6" id="KW-0233">DNA recombination</keyword>
<feature type="non-terminal residue" evidence="8">
    <location>
        <position position="385"/>
    </location>
</feature>
<evidence type="ECO:0000256" key="2">
    <source>
        <dbReference type="ARBA" id="ARBA00010961"/>
    </source>
</evidence>
<dbReference type="RefSeq" id="WP_067397026.1">
    <property type="nucleotide sequence ID" value="NZ_BCTA01000119.1"/>
</dbReference>
<gene>
    <name evidence="8" type="ORF">RMCN_6161</name>
</gene>
<comment type="caution">
    <text evidence="8">The sequence shown here is derived from an EMBL/GenBank/DDBJ whole genome shotgun (WGS) entry which is preliminary data.</text>
</comment>
<evidence type="ECO:0000256" key="6">
    <source>
        <dbReference type="RuleBase" id="RU365089"/>
    </source>
</evidence>
<sequence>MTQDYSALLAQLDALKSADAGAVFAELIRAGLQALIEAEAAEAIGAGRYQRSEQRNTHRNGHRAKTVSTTSGDIEVKIPKLRAGSFFPSLLERRRRIDKALHAVIMEAYVHGVSTRSVDDLVAALGVGSGVSKSEVSRICAGLDKEIEAFRTRRLTHTQFPYVFCDATFCKVRVGAHVVSQALIVATGVSIDGTREVLGTAVGDSESFEFWREFLGSLKARGLTGVHLVISDAHAGLKAAVAQQFAGSSWQRCRVHFMRNLHGAVAAKHAPAVTAAVKTIFAHTDPAEVAAQWDQVADTLSASFPKISTMMDEAKTDVLAFTAFPRAHWQKIWSNNPIERLNKEIKRRADVVEIFPNPAAFLRLATAVVIEAHDEWQVTRRYLSD</sequence>
<evidence type="ECO:0000256" key="3">
    <source>
        <dbReference type="ARBA" id="ARBA00022578"/>
    </source>
</evidence>
<reference evidence="8 9" key="1">
    <citation type="journal article" date="2016" name="Genome Announc.">
        <title>Draft Genome Sequences of Five Rapidly Growing Mycobacterium Species, M. thermoresistibile, M. fortuitum subsp. acetamidolyticum, M. canariasense, M. brisbanense, and M. novocastrense.</title>
        <authorList>
            <person name="Katahira K."/>
            <person name="Ogura Y."/>
            <person name="Gotoh Y."/>
            <person name="Hayashi T."/>
        </authorList>
    </citation>
    <scope>NUCLEOTIDE SEQUENCE [LARGE SCALE GENOMIC DNA]</scope>
    <source>
        <strain evidence="8 9">JCM18114</strain>
    </source>
</reference>
<name>A0ABQ0KXM7_MYCNV</name>
<keyword evidence="4 6" id="KW-0238">DNA-binding</keyword>
<dbReference type="Proteomes" id="UP000069773">
    <property type="component" value="Unassembled WGS sequence"/>
</dbReference>
<evidence type="ECO:0000256" key="7">
    <source>
        <dbReference type="SAM" id="MobiDB-lite"/>
    </source>
</evidence>
<proteinExistence type="inferred from homology"/>
<evidence type="ECO:0000256" key="1">
    <source>
        <dbReference type="ARBA" id="ARBA00002190"/>
    </source>
</evidence>